<protein>
    <recommendedName>
        <fullName evidence="9">Proteasome component ECM29</fullName>
    </recommendedName>
</protein>
<evidence type="ECO:0000313" key="7">
    <source>
        <dbReference type="EMBL" id="TID15442.1"/>
    </source>
</evidence>
<dbReference type="STRING" id="52247.A0A4T0WW73"/>
<dbReference type="PANTHER" id="PTHR23346">
    <property type="entry name" value="TRANSLATIONAL ACTIVATOR GCN1-RELATED"/>
    <property type="match status" value="1"/>
</dbReference>
<dbReference type="Pfam" id="PF23731">
    <property type="entry name" value="ARM_ECM29_C"/>
    <property type="match status" value="1"/>
</dbReference>
<keyword evidence="3" id="KW-0677">Repeat</keyword>
<keyword evidence="8" id="KW-1185">Reference proteome</keyword>
<dbReference type="EMBL" id="SELW01000653">
    <property type="protein sequence ID" value="TID15442.1"/>
    <property type="molecule type" value="Genomic_DNA"/>
</dbReference>
<feature type="domain" description="Proteasome adapter and scaffold protein ECM29 HEAT-repeat" evidence="6">
    <location>
        <begin position="1244"/>
        <end position="1405"/>
    </location>
</feature>
<evidence type="ECO:0000256" key="1">
    <source>
        <dbReference type="ARBA" id="ARBA00004496"/>
    </source>
</evidence>
<evidence type="ECO:0000256" key="2">
    <source>
        <dbReference type="ARBA" id="ARBA00022490"/>
    </source>
</evidence>
<keyword evidence="4" id="KW-0647">Proteasome</keyword>
<comment type="caution">
    <text evidence="7">The sequence shown here is derived from an EMBL/GenBank/DDBJ whole genome shotgun (WGS) entry which is preliminary data.</text>
</comment>
<evidence type="ECO:0000256" key="4">
    <source>
        <dbReference type="ARBA" id="ARBA00022942"/>
    </source>
</evidence>
<dbReference type="InterPro" id="IPR055443">
    <property type="entry name" value="HEAT_ECM29"/>
</dbReference>
<dbReference type="Pfam" id="PF24492">
    <property type="entry name" value="HEAT_ECM29"/>
    <property type="match status" value="1"/>
</dbReference>
<comment type="subcellular location">
    <subcellularLocation>
        <location evidence="1">Cytoplasm</location>
    </subcellularLocation>
</comment>
<dbReference type="GO" id="GO:0043248">
    <property type="term" value="P:proteasome assembly"/>
    <property type="evidence" value="ECO:0007669"/>
    <property type="project" value="InterPro"/>
</dbReference>
<feature type="domain" description="Proteasome component Ecm29 N-terminal" evidence="5">
    <location>
        <begin position="11"/>
        <end position="501"/>
    </location>
</feature>
<dbReference type="OrthoDB" id="16066at2759"/>
<dbReference type="GO" id="GO:0060090">
    <property type="term" value="F:molecular adaptor activity"/>
    <property type="evidence" value="ECO:0007669"/>
    <property type="project" value="InterPro"/>
</dbReference>
<evidence type="ECO:0008006" key="9">
    <source>
        <dbReference type="Google" id="ProtNLM"/>
    </source>
</evidence>
<dbReference type="InterPro" id="IPR024372">
    <property type="entry name" value="Ecm29_N"/>
</dbReference>
<dbReference type="GO" id="GO:0005737">
    <property type="term" value="C:cytoplasm"/>
    <property type="evidence" value="ECO:0007669"/>
    <property type="project" value="UniProtKB-SubCell"/>
</dbReference>
<dbReference type="InterPro" id="IPR011989">
    <property type="entry name" value="ARM-like"/>
</dbReference>
<organism evidence="7 8">
    <name type="scientific">Pichia inconspicua</name>
    <dbReference type="NCBI Taxonomy" id="52247"/>
    <lineage>
        <taxon>Eukaryota</taxon>
        <taxon>Fungi</taxon>
        <taxon>Dikarya</taxon>
        <taxon>Ascomycota</taxon>
        <taxon>Saccharomycotina</taxon>
        <taxon>Pichiomycetes</taxon>
        <taxon>Pichiales</taxon>
        <taxon>Pichiaceae</taxon>
        <taxon>Pichia</taxon>
    </lineage>
</organism>
<dbReference type="GO" id="GO:0005634">
    <property type="term" value="C:nucleus"/>
    <property type="evidence" value="ECO:0007669"/>
    <property type="project" value="TreeGrafter"/>
</dbReference>
<reference evidence="7 8" key="1">
    <citation type="journal article" date="2019" name="Front. Genet.">
        <title>Whole-Genome Sequencing of the Opportunistic Yeast Pathogen Candida inconspicua Uncovers Its Hybrid Origin.</title>
        <authorList>
            <person name="Mixao V."/>
            <person name="Hansen A.P."/>
            <person name="Saus E."/>
            <person name="Boekhout T."/>
            <person name="Lass-Florl C."/>
            <person name="Gabaldon T."/>
        </authorList>
    </citation>
    <scope>NUCLEOTIDE SEQUENCE [LARGE SCALE GENOMIC DNA]</scope>
    <source>
        <strain evidence="7 8">CBS 180</strain>
    </source>
</reference>
<dbReference type="PANTHER" id="PTHR23346:SF19">
    <property type="entry name" value="PROTEASOME ADAPTER AND SCAFFOLD PROTEIN ECM29"/>
    <property type="match status" value="1"/>
</dbReference>
<evidence type="ECO:0000259" key="6">
    <source>
        <dbReference type="Pfam" id="PF24492"/>
    </source>
</evidence>
<dbReference type="Proteomes" id="UP000307173">
    <property type="component" value="Unassembled WGS sequence"/>
</dbReference>
<dbReference type="Gene3D" id="1.25.10.10">
    <property type="entry name" value="Leucine-rich Repeat Variant"/>
    <property type="match status" value="2"/>
</dbReference>
<evidence type="ECO:0000313" key="8">
    <source>
        <dbReference type="Proteomes" id="UP000307173"/>
    </source>
</evidence>
<dbReference type="GO" id="GO:0000502">
    <property type="term" value="C:proteasome complex"/>
    <property type="evidence" value="ECO:0007669"/>
    <property type="project" value="UniProtKB-KW"/>
</dbReference>
<dbReference type="SUPFAM" id="SSF48371">
    <property type="entry name" value="ARM repeat"/>
    <property type="match status" value="3"/>
</dbReference>
<sequence length="1808" mass="204319">MSRVTSELQLIQKVELRFALADTTQKFQDSLNVYLAPLLLKFASQDQQVKLQLGKMIKFLLSKYNSTPELKFPAITLYEQVKSPNLKPNQDHTIVQSYTLLFLSKAIPRLEIDEKFDMFAKILTGISDMKDSVAARLFNISCRLLVELSFDKDSIERISSILINLNESDKAYVTEKYYKFMMLQPVQPQSNGIIPNNISQHGLSKADCSFFLYYAGVTFNSSSLLEYKQKILKTLENVDADKFDKVLIFLCATADNNSAIASLASTSMKRISLEYENEKFIETLVDLFTGNDSRQPVKSTLQEKILSILCKSKIATHNNTVEKISTIGLNSTNMRLKQATVAFVKWFTTINSLTETNEESVLKIGNQLKLNLSDITEDKSNPNHLENRRFQYEALGLLLKKSNGLLDVPYIKFLFDMLSADDKSLQPTIIEALLGLTNSLASMKDSQKSSLKKLLFNILETPFDGSTVNSTISQRRFIAVKFNNASFPFSDAQARIMNILAQSPFDKTETIEEAKKGLNPYLFNLNSLSNDTEFPSFHTLVKYFLKYKDSINFEAAVTFALRCLIMNSIGSNDTIVALDEHWETRVDKSLELDLNVKKAVISKINTLYDLEGDSIDNFSNSSLKHFLEFAFHCIFKTNNLSVLIRLTKIISLSPQFVTDSMSHHVDSLLNNELQYASAESARYASQLLGILATTPSISNGRLTEIIDQIYQKEHIAALGYVISRSVLRGRYEVVRSIDFDEILDLILKGLDASRTNLLSASLDCISQLSMFGCLGPAIEFSSSVSSMKHKFIEKIEPLVKKGFEPAVYSWCYLALSFDSSSHKDEFTSFETIILNTYTTKQIDNLFVTGEGLSILSEGWLSNVMSNNNDIVSIEVTQMSYQSRCSFILDHVLNNCKTAKPNLRKASCIWLLSLVQYCQSSTINERLGEIQKAFMRFLSDREEIIQDAASRGLSITYEKGSYDAQETLVHDLLRSFTDSNKTSRELMSGYIDNDTQLFDEGVLNTGDGESISTYKDVLSLASEVGNPSLVYKFMSLAKSSALWSSKKGIAFGLSAILDKEKLDRLLRDNPTISRRLIPKLFRYKYDPSPTISQTMNNIWNSLIIDNKKALDEHFDFIMKEVLSGMGNREWRIREASTTALQELLTLSDFDKFENDLENIWMMAFRAMDDIKSSVRKEGTSLTRFLANTMVMKLNNTSNSKNQEIILKQLVPFFLGNNGLLSDSEDVKKFAFDTLMKLISTASKSLKPFVSEIVKQLILLMSSVEPQAINYLTLNADKYNLKVEDIDSQRIGIVGSSPMMEAIEKLMDLLDEENIGHFIDELNIAVKTSIGLPSKVAGSKVIVNLLLRNFFIVGKHGDSLLKITSSQLKDRNETVAKSYAIACGYCIRIASVKKIESFGKKLTKYYFEKKSETDNNQRLPIVASVACEAIANYANDQFTSHSAIFLPLAFIGKHDESPHIAENFAKVWSDSTSSSVNAIKLYFNEIVLLVEQHIQSQNFGLRKAIAGSIIEIITTLDTRINELNPDHLRRLYELILESLTGRVFEGKEKLLDSLVKLSCKSVKFLSEDDGLYSKVETRVVDEAQRKNKQYRKHGIFALGDFLNTYYENSQLYETYLQLLEELMGATEEDSDDEASDNKMDIDSERKLSSSQIHLAQMTLLNAIYSISNGNSINLKVLHFVVDKLNLLIEKINVDWLPSADSRFKYRQCLMKILTNLIDVNDKKVLPDTDVNWFIDSVFNLWTLIKETNGSNDNLQPILVGFTRLTGLLLEKVSLSEEQQRTCITSLKMLKSDNVNSVVMIECDNVLTKFT</sequence>
<name>A0A4T0WW73_9ASCO</name>
<dbReference type="Pfam" id="PF13001">
    <property type="entry name" value="ECM29_N"/>
    <property type="match status" value="1"/>
</dbReference>
<gene>
    <name evidence="7" type="ORF">CANINC_004408</name>
</gene>
<evidence type="ECO:0000256" key="3">
    <source>
        <dbReference type="ARBA" id="ARBA00022737"/>
    </source>
</evidence>
<dbReference type="InterPro" id="IPR016024">
    <property type="entry name" value="ARM-type_fold"/>
</dbReference>
<keyword evidence="2" id="KW-0963">Cytoplasm</keyword>
<evidence type="ECO:0000259" key="5">
    <source>
        <dbReference type="Pfam" id="PF13001"/>
    </source>
</evidence>
<proteinExistence type="predicted"/>
<dbReference type="GO" id="GO:0036503">
    <property type="term" value="P:ERAD pathway"/>
    <property type="evidence" value="ECO:0007669"/>
    <property type="project" value="TreeGrafter"/>
</dbReference>
<accession>A0A4T0WW73</accession>